<feature type="transmembrane region" description="Helical" evidence="7">
    <location>
        <begin position="580"/>
        <end position="606"/>
    </location>
</feature>
<dbReference type="SUPFAM" id="SSF52540">
    <property type="entry name" value="P-loop containing nucleoside triphosphate hydrolases"/>
    <property type="match status" value="1"/>
</dbReference>
<evidence type="ECO:0000256" key="4">
    <source>
        <dbReference type="ARBA" id="ARBA00022989"/>
    </source>
</evidence>
<feature type="transmembrane region" description="Helical" evidence="7">
    <location>
        <begin position="612"/>
        <end position="633"/>
    </location>
</feature>
<comment type="subcellular location">
    <subcellularLocation>
        <location evidence="1">Membrane</location>
        <topology evidence="1">Multi-pass membrane protein</topology>
    </subcellularLocation>
</comment>
<dbReference type="PANTHER" id="PTHR19241">
    <property type="entry name" value="ATP-BINDING CASSETTE TRANSPORTER"/>
    <property type="match status" value="1"/>
</dbReference>
<keyword evidence="10" id="KW-1185">Reference proteome</keyword>
<feature type="compositionally biased region" description="Polar residues" evidence="6">
    <location>
        <begin position="64"/>
        <end position="74"/>
    </location>
</feature>
<keyword evidence="3 7" id="KW-0812">Transmembrane</keyword>
<dbReference type="EMBL" id="LUGG01000007">
    <property type="protein sequence ID" value="OBZ73442.1"/>
    <property type="molecule type" value="Genomic_DNA"/>
</dbReference>
<accession>A0A1C7M9C9</accession>
<evidence type="ECO:0000313" key="9">
    <source>
        <dbReference type="EMBL" id="OBZ73442.1"/>
    </source>
</evidence>
<feature type="compositionally biased region" description="Basic and acidic residues" evidence="6">
    <location>
        <begin position="1"/>
        <end position="16"/>
    </location>
</feature>
<sequence>MADSAQHSHHEGRDGVPEAAAATITTDASDPSSAPSTHHPYSRPVRSSTHVDIGFFDPAGVSELSRTLSQQGAGESSRADRSDRNNSPSATSDFTIIPTDEPFDLEKTLRNIIKKLDESEIKRRELGVVFKDLCVLGTRAPFAHQPTVGSMANPLNAFKLLWRMRRPHTRNLLSGFEGVLRPGEMLLVLGRPGAGCSTLLRIIANQREGFHAVVGDVHYDSFTPEEIHKHYRGDVQYCPEEDIHFPTLTVEQTLRFAARTRTPETRISSMSRKRHIDMCVEVLLTVFGLRNVKNSLVGDASIRGISGGEKKRVSITEALATRSRLTAWDNSTRGLDASTALEFIRALRIATDIGRVSTVVAAYQAGSLYTSSLISRQTTSDFLVAVTDPNGRAVRPGYEARAPRTAGEFADYLLKSELGQINRDDMNSYDEEFASKPTRASAYKESALAEHARHTNPKSPYIISISMQARALMTRRMQIIKGVMAPQIIRTGYVLHALIIVYSLIYPRFAERSFFAIIVGTVFLRLKPTTITFFSRGGVLFFALMFSALTAMAEIPALFSQRPIVLRHSKAAMYHPFVEALALTLVDLPITFVTMVIFSIILYFLVGLQQTASQFFIFLLLILTLAVTMKAWFRALAAAFQRPAPAQTIAGISVMILVLYTGYPLPQPYMIGALNGFRGSIRCVTPSKGF</sequence>
<evidence type="ECO:0000256" key="6">
    <source>
        <dbReference type="SAM" id="MobiDB-lite"/>
    </source>
</evidence>
<feature type="compositionally biased region" description="Low complexity" evidence="6">
    <location>
        <begin position="19"/>
        <end position="34"/>
    </location>
</feature>
<dbReference type="AlphaFoldDB" id="A0A1C7M9C9"/>
<feature type="transmembrane region" description="Helical" evidence="7">
    <location>
        <begin position="645"/>
        <end position="663"/>
    </location>
</feature>
<evidence type="ECO:0000256" key="2">
    <source>
        <dbReference type="ARBA" id="ARBA00022448"/>
    </source>
</evidence>
<feature type="transmembrane region" description="Helical" evidence="7">
    <location>
        <begin position="513"/>
        <end position="534"/>
    </location>
</feature>
<dbReference type="InterPro" id="IPR027417">
    <property type="entry name" value="P-loop_NTPase"/>
</dbReference>
<feature type="region of interest" description="Disordered" evidence="6">
    <location>
        <begin position="1"/>
        <end position="48"/>
    </location>
</feature>
<dbReference type="InterPro" id="IPR003439">
    <property type="entry name" value="ABC_transporter-like_ATP-bd"/>
</dbReference>
<evidence type="ECO:0000256" key="3">
    <source>
        <dbReference type="ARBA" id="ARBA00022692"/>
    </source>
</evidence>
<protein>
    <submittedName>
        <fullName evidence="9">Multidrug resistance protein CDR2</fullName>
    </submittedName>
</protein>
<dbReference type="InterPro" id="IPR013525">
    <property type="entry name" value="ABC2_TM"/>
</dbReference>
<gene>
    <name evidence="9" type="primary">CDR2</name>
    <name evidence="9" type="ORF">A0H81_07252</name>
</gene>
<dbReference type="GO" id="GO:0016020">
    <property type="term" value="C:membrane"/>
    <property type="evidence" value="ECO:0007669"/>
    <property type="project" value="UniProtKB-SubCell"/>
</dbReference>
<dbReference type="Pfam" id="PF14510">
    <property type="entry name" value="ABC_trans_N"/>
    <property type="match status" value="1"/>
</dbReference>
<keyword evidence="2" id="KW-0813">Transport</keyword>
<comment type="caution">
    <text evidence="9">The sequence shown here is derived from an EMBL/GenBank/DDBJ whole genome shotgun (WGS) entry which is preliminary data.</text>
</comment>
<keyword evidence="5 7" id="KW-0472">Membrane</keyword>
<feature type="transmembrane region" description="Helical" evidence="7">
    <location>
        <begin position="488"/>
        <end position="506"/>
    </location>
</feature>
<evidence type="ECO:0000256" key="1">
    <source>
        <dbReference type="ARBA" id="ARBA00004141"/>
    </source>
</evidence>
<dbReference type="Pfam" id="PF01061">
    <property type="entry name" value="ABC2_membrane"/>
    <property type="match status" value="1"/>
</dbReference>
<evidence type="ECO:0000256" key="5">
    <source>
        <dbReference type="ARBA" id="ARBA00023136"/>
    </source>
</evidence>
<dbReference type="GO" id="GO:0140359">
    <property type="term" value="F:ABC-type transporter activity"/>
    <property type="evidence" value="ECO:0007669"/>
    <property type="project" value="InterPro"/>
</dbReference>
<organism evidence="9 10">
    <name type="scientific">Grifola frondosa</name>
    <name type="common">Maitake</name>
    <name type="synonym">Polyporus frondosus</name>
    <dbReference type="NCBI Taxonomy" id="5627"/>
    <lineage>
        <taxon>Eukaryota</taxon>
        <taxon>Fungi</taxon>
        <taxon>Dikarya</taxon>
        <taxon>Basidiomycota</taxon>
        <taxon>Agaricomycotina</taxon>
        <taxon>Agaricomycetes</taxon>
        <taxon>Polyporales</taxon>
        <taxon>Grifolaceae</taxon>
        <taxon>Grifola</taxon>
    </lineage>
</organism>
<dbReference type="STRING" id="5627.A0A1C7M9C9"/>
<dbReference type="OMA" id="DQPMKPA"/>
<dbReference type="InterPro" id="IPR029481">
    <property type="entry name" value="ABC_trans_N"/>
</dbReference>
<evidence type="ECO:0000256" key="7">
    <source>
        <dbReference type="SAM" id="Phobius"/>
    </source>
</evidence>
<dbReference type="PROSITE" id="PS50893">
    <property type="entry name" value="ABC_TRANSPORTER_2"/>
    <property type="match status" value="1"/>
</dbReference>
<keyword evidence="4 7" id="KW-1133">Transmembrane helix</keyword>
<name>A0A1C7M9C9_GRIFR</name>
<dbReference type="OrthoDB" id="245989at2759"/>
<feature type="domain" description="ABC transporter" evidence="8">
    <location>
        <begin position="155"/>
        <end position="413"/>
    </location>
</feature>
<dbReference type="GO" id="GO:0005524">
    <property type="term" value="F:ATP binding"/>
    <property type="evidence" value="ECO:0007669"/>
    <property type="project" value="InterPro"/>
</dbReference>
<evidence type="ECO:0000259" key="8">
    <source>
        <dbReference type="PROSITE" id="PS50893"/>
    </source>
</evidence>
<proteinExistence type="predicted"/>
<dbReference type="Pfam" id="PF00005">
    <property type="entry name" value="ABC_tran"/>
    <property type="match status" value="1"/>
</dbReference>
<dbReference type="GO" id="GO:0016887">
    <property type="term" value="F:ATP hydrolysis activity"/>
    <property type="evidence" value="ECO:0007669"/>
    <property type="project" value="InterPro"/>
</dbReference>
<feature type="transmembrane region" description="Helical" evidence="7">
    <location>
        <begin position="540"/>
        <end position="559"/>
    </location>
</feature>
<reference evidence="9 10" key="1">
    <citation type="submission" date="2016-03" db="EMBL/GenBank/DDBJ databases">
        <title>Whole genome sequencing of Grifola frondosa 9006-11.</title>
        <authorList>
            <person name="Min B."/>
            <person name="Park H."/>
            <person name="Kim J.-G."/>
            <person name="Cho H."/>
            <person name="Oh Y.-L."/>
            <person name="Kong W.-S."/>
            <person name="Choi I.-G."/>
        </authorList>
    </citation>
    <scope>NUCLEOTIDE SEQUENCE [LARGE SCALE GENOMIC DNA]</scope>
    <source>
        <strain evidence="9 10">9006-11</strain>
    </source>
</reference>
<dbReference type="Gene3D" id="3.40.50.300">
    <property type="entry name" value="P-loop containing nucleotide triphosphate hydrolases"/>
    <property type="match status" value="1"/>
</dbReference>
<feature type="region of interest" description="Disordered" evidence="6">
    <location>
        <begin position="64"/>
        <end position="97"/>
    </location>
</feature>
<dbReference type="Proteomes" id="UP000092993">
    <property type="component" value="Unassembled WGS sequence"/>
</dbReference>
<evidence type="ECO:0000313" key="10">
    <source>
        <dbReference type="Proteomes" id="UP000092993"/>
    </source>
</evidence>